<reference evidence="4 8" key="3">
    <citation type="submission" date="2023-03" db="EMBL/GenBank/DDBJ databases">
        <title>Genetic diversity of Bacillus cereus sensu lato isolates from Slovenia.</title>
        <authorList>
            <person name="Abdelli M."/>
        </authorList>
    </citation>
    <scope>NUCLEOTIDE SEQUENCE [LARGE SCALE GENOMIC DNA]</scope>
    <source>
        <strain evidence="4 8">SIBC61B</strain>
    </source>
</reference>
<dbReference type="Proteomes" id="UP001221338">
    <property type="component" value="Unassembled WGS sequence"/>
</dbReference>
<evidence type="ECO:0000256" key="1">
    <source>
        <dbReference type="SAM" id="Coils"/>
    </source>
</evidence>
<evidence type="ECO:0000259" key="2">
    <source>
        <dbReference type="Pfam" id="PF14594"/>
    </source>
</evidence>
<accession>A0A5M9GVU3</accession>
<proteinExistence type="predicted"/>
<dbReference type="EMBL" id="JARPRV010000007">
    <property type="protein sequence ID" value="MDG0942387.1"/>
    <property type="molecule type" value="Genomic_DNA"/>
</dbReference>
<protein>
    <submittedName>
        <fullName evidence="4">Siphovirus ReqiPepy6 Gp37-like family protein</fullName>
    </submittedName>
</protein>
<name>A0A5M9GVU3_9BACI</name>
<reference evidence="3 7" key="2">
    <citation type="submission" date="2019-09" db="EMBL/GenBank/DDBJ databases">
        <authorList>
            <person name="Geng P."/>
            <person name="Wan X."/>
            <person name="Zhou G."/>
            <person name="Yuan Z."/>
            <person name="Hu X."/>
        </authorList>
    </citation>
    <scope>NUCLEOTIDE SEQUENCE [LARGE SCALE GENOMIC DNA]</scope>
    <source>
        <strain evidence="3 7">EFR-4</strain>
    </source>
</reference>
<keyword evidence="8" id="KW-1185">Reference proteome</keyword>
<dbReference type="RefSeq" id="WP_000587965.1">
    <property type="nucleotide sequence ID" value="NZ_CP040880.1"/>
</dbReference>
<dbReference type="Proteomes" id="UP000325411">
    <property type="component" value="Unassembled WGS sequence"/>
</dbReference>
<comment type="caution">
    <text evidence="3">The sequence shown here is derived from an EMBL/GenBank/DDBJ whole genome shotgun (WGS) entry which is preliminary data.</text>
</comment>
<dbReference type="EMBL" id="FWYW01000062">
    <property type="protein sequence ID" value="SMD84455.1"/>
    <property type="molecule type" value="Genomic_DNA"/>
</dbReference>
<sequence>MIIYTPELEKIGEINDYESLTFKRVWEDVGTFEFEIPNDAQYAIALFDDNFILIDEKRAGIITSYHIDKNDIRTVKGYQIKAILRNRIIIPPSHTTHDRRYAEAETVMKHYVDRHAVYPSDSARLIPNLVLKANQKRGNYLQVESRLKNLAEQLKEISLASGLGWDVYLDEEARQFVFDVQAGKNLTRNQQTYPPVIFSTSLENVLEREFEKDTSSYKNTAYVGGQGEGEDRRIVETYTEAATGLARKEVFIDARDISNQTEDKQEKPESEIIKMLKDRGKQKLENEFSKIVSFVSYVTEKPGMEYEKDWTLGDIVTCEDDKIGVQMDARVTDVEEVYQNNKRELKVTFGTTRLDIRKLLQREFAQINNIIRN</sequence>
<dbReference type="Pfam" id="PF14594">
    <property type="entry name" value="Sipho_Gp37"/>
    <property type="match status" value="1"/>
</dbReference>
<dbReference type="AlphaFoldDB" id="A0A5M9GVU3"/>
<evidence type="ECO:0000313" key="4">
    <source>
        <dbReference type="EMBL" id="MDG0942387.1"/>
    </source>
</evidence>
<keyword evidence="1" id="KW-0175">Coiled coil</keyword>
<organism evidence="3 7">
    <name type="scientific">Bacillus paranthracis</name>
    <dbReference type="NCBI Taxonomy" id="2026186"/>
    <lineage>
        <taxon>Bacteria</taxon>
        <taxon>Bacillati</taxon>
        <taxon>Bacillota</taxon>
        <taxon>Bacilli</taxon>
        <taxon>Bacillales</taxon>
        <taxon>Bacillaceae</taxon>
        <taxon>Bacillus</taxon>
        <taxon>Bacillus cereus group</taxon>
    </lineage>
</organism>
<evidence type="ECO:0000313" key="6">
    <source>
        <dbReference type="Proteomes" id="UP000194422"/>
    </source>
</evidence>
<evidence type="ECO:0000313" key="7">
    <source>
        <dbReference type="Proteomes" id="UP000325411"/>
    </source>
</evidence>
<feature type="domain" description="Gp28/Gp37-like" evidence="2">
    <location>
        <begin position="3"/>
        <end position="351"/>
    </location>
</feature>
<dbReference type="InterPro" id="IPR029432">
    <property type="entry name" value="Gp28/Gp37-like_dom"/>
</dbReference>
<reference evidence="5 6" key="1">
    <citation type="submission" date="2017-04" db="EMBL/GenBank/DDBJ databases">
        <authorList>
            <person name="Criscuolo A."/>
        </authorList>
    </citation>
    <scope>NUCLEOTIDE SEQUENCE [LARGE SCALE GENOMIC DNA]</scope>
    <source>
        <strain evidence="5">16-00174</strain>
    </source>
</reference>
<evidence type="ECO:0000313" key="8">
    <source>
        <dbReference type="Proteomes" id="UP001221338"/>
    </source>
</evidence>
<evidence type="ECO:0000313" key="3">
    <source>
        <dbReference type="EMBL" id="KAA8477871.1"/>
    </source>
</evidence>
<evidence type="ECO:0000313" key="5">
    <source>
        <dbReference type="EMBL" id="SMD84455.1"/>
    </source>
</evidence>
<feature type="coiled-coil region" evidence="1">
    <location>
        <begin position="133"/>
        <end position="160"/>
    </location>
</feature>
<dbReference type="Proteomes" id="UP000194422">
    <property type="component" value="Unassembled WGS sequence"/>
</dbReference>
<gene>
    <name evidence="5" type="ORF">BACERE00174_01758</name>
    <name evidence="3" type="ORF">FYW06_14280</name>
    <name evidence="4" type="ORF">P6U22_14390</name>
</gene>
<dbReference type="EMBL" id="VXCE01000008">
    <property type="protein sequence ID" value="KAA8477871.1"/>
    <property type="molecule type" value="Genomic_DNA"/>
</dbReference>